<dbReference type="KEGG" id="gsu:GSU2673"/>
<protein>
    <submittedName>
        <fullName evidence="1">Uncharacterized protein</fullName>
    </submittedName>
</protein>
<dbReference type="SMR" id="Q749R9"/>
<gene>
    <name evidence="1" type="ordered locus">GSU2673</name>
</gene>
<dbReference type="OrthoDB" id="5523846at2"/>
<dbReference type="Proteomes" id="UP000000577">
    <property type="component" value="Chromosome"/>
</dbReference>
<dbReference type="HOGENOM" id="CLU_648602_0_0_7"/>
<dbReference type="STRING" id="243231.GSU2673"/>
<organism evidence="1 2">
    <name type="scientific">Geobacter sulfurreducens (strain ATCC 51573 / DSM 12127 / PCA)</name>
    <dbReference type="NCBI Taxonomy" id="243231"/>
    <lineage>
        <taxon>Bacteria</taxon>
        <taxon>Pseudomonadati</taxon>
        <taxon>Thermodesulfobacteriota</taxon>
        <taxon>Desulfuromonadia</taxon>
        <taxon>Geobacterales</taxon>
        <taxon>Geobacteraceae</taxon>
        <taxon>Geobacter</taxon>
    </lineage>
</organism>
<dbReference type="EnsemblBacteria" id="AAR36045">
    <property type="protein sequence ID" value="AAR36045"/>
    <property type="gene ID" value="GSU2673"/>
</dbReference>
<dbReference type="PATRIC" id="fig|243231.5.peg.2704"/>
<proteinExistence type="predicted"/>
<keyword evidence="2" id="KW-1185">Reference proteome</keyword>
<name>Q749R9_GEOSL</name>
<reference evidence="1 2" key="2">
    <citation type="journal article" date="2012" name="BMC Genomics">
        <title>Comparative genomic analysis of Geobacter sulfurreducens KN400, a strain with enhanced capacity for extracellular electron transfer and electricity production.</title>
        <authorList>
            <person name="Butler J.E."/>
            <person name="Young N.D."/>
            <person name="Aklujkar M."/>
            <person name="Lovley D.R."/>
        </authorList>
    </citation>
    <scope>NUCLEOTIDE SEQUENCE [LARGE SCALE GENOMIC DNA]</scope>
    <source>
        <strain evidence="2">ATCC 51573 / DSM 12127 / PCA</strain>
    </source>
</reference>
<evidence type="ECO:0000313" key="2">
    <source>
        <dbReference type="Proteomes" id="UP000000577"/>
    </source>
</evidence>
<evidence type="ECO:0000313" key="1">
    <source>
        <dbReference type="EMBL" id="AAR36045.1"/>
    </source>
</evidence>
<dbReference type="AlphaFoldDB" id="Q749R9"/>
<sequence>MNAVRFFVILTMLALLPATGHAKWWIFGQAENEISTRYLYLNGISYDELGDKVTIYRETLDNGQVVLRGKAATSSSAVGSVQVSTTNRERWEKARKTSDGSFEYAFRPETGASYVLYVKIIDTTGKTNDVDATRKEIVISDRNISALIRQALDELVAAYRAEDPARFMALVSEDFAADPAVLDRAIRRDFTAFDNIDLSYTLNNVTAANGKIYAGFTFSRKLTSTRSGQTLSDKGSSEFIFSLGEKGPLVFSMKNPLIFGLSDASNVATGTVNTGTNEPVIVVTSSGDVITQPFTEAITTIDNGGVVQTTADTVEAGSFTLSNSCPEDSCIQPGFLFSSQEVTNMWTGDINLEINLMFIKSGIGIQNLGAVGINTVTSAPASGYVVSDGTGLTGFIVGDNIGNTFAFQLLNGKYALLEVVSYTDLGAAKTRSTFRYKYQPDGTRNF</sequence>
<accession>Q749R9</accession>
<dbReference type="eggNOG" id="ENOG5032UNE">
    <property type="taxonomic scope" value="Bacteria"/>
</dbReference>
<dbReference type="InParanoid" id="Q749R9"/>
<reference evidence="1 2" key="1">
    <citation type="journal article" date="2003" name="Science">
        <title>Genome of Geobacter sulfurreducens: metal reduction in subsurface environments.</title>
        <authorList>
            <person name="Methe B.A."/>
            <person name="Nelson K.E."/>
            <person name="Eisen J.A."/>
            <person name="Paulsen I.T."/>
            <person name="Nelson W."/>
            <person name="Heidelberg J.F."/>
            <person name="Wu D."/>
            <person name="Wu M."/>
            <person name="Ward N."/>
            <person name="Beanan M.J."/>
            <person name="Dodson R.J."/>
            <person name="Madupu R."/>
            <person name="Brinkac L.M."/>
            <person name="Daugherty S.C."/>
            <person name="DeBoy R.T."/>
            <person name="Durkin A.S."/>
            <person name="Gwinn M."/>
            <person name="Kolonay J.F."/>
            <person name="Sullivan S.A."/>
            <person name="Haft D.H."/>
            <person name="Selengut J."/>
            <person name="Davidsen T.M."/>
            <person name="Zafar N."/>
            <person name="White O."/>
            <person name="Tran B."/>
            <person name="Romero C."/>
            <person name="Forberger H.A."/>
            <person name="Weidman J."/>
            <person name="Khouri H."/>
            <person name="Feldblyum T.V."/>
            <person name="Utterback T.R."/>
            <person name="Van Aken S.E."/>
            <person name="Lovley D.R."/>
            <person name="Fraser C.M."/>
        </authorList>
    </citation>
    <scope>NUCLEOTIDE SEQUENCE [LARGE SCALE GENOMIC DNA]</scope>
    <source>
        <strain evidence="2">ATCC 51573 / DSM 12127 / PCA</strain>
    </source>
</reference>
<dbReference type="EMBL" id="AE017180">
    <property type="protein sequence ID" value="AAR36045.1"/>
    <property type="molecule type" value="Genomic_DNA"/>
</dbReference>
<dbReference type="RefSeq" id="WP_010943311.1">
    <property type="nucleotide sequence ID" value="NC_002939.5"/>
</dbReference>